<dbReference type="EMBL" id="CP162551">
    <property type="protein sequence ID" value="XDI35676.1"/>
    <property type="molecule type" value="Genomic_DNA"/>
</dbReference>
<keyword evidence="3" id="KW-0808">Transferase</keyword>
<name>A0AB39BQN7_9BACI</name>
<proteinExistence type="predicted"/>
<keyword evidence="1" id="KW-0812">Transmembrane</keyword>
<dbReference type="InterPro" id="IPR001173">
    <property type="entry name" value="Glyco_trans_2-like"/>
</dbReference>
<keyword evidence="3" id="KW-0328">Glycosyltransferase</keyword>
<dbReference type="AlphaFoldDB" id="A0AB39BQN7"/>
<dbReference type="InterPro" id="IPR029044">
    <property type="entry name" value="Nucleotide-diphossugar_trans"/>
</dbReference>
<organism evidence="3">
    <name type="scientific">Alkalihalophilus sp. As8PL</name>
    <dbReference type="NCBI Taxonomy" id="3237103"/>
    <lineage>
        <taxon>Bacteria</taxon>
        <taxon>Bacillati</taxon>
        <taxon>Bacillota</taxon>
        <taxon>Bacilli</taxon>
        <taxon>Bacillales</taxon>
        <taxon>Bacillaceae</taxon>
        <taxon>Alkalihalophilus</taxon>
    </lineage>
</organism>
<feature type="transmembrane region" description="Helical" evidence="1">
    <location>
        <begin position="258"/>
        <end position="287"/>
    </location>
</feature>
<feature type="transmembrane region" description="Helical" evidence="1">
    <location>
        <begin position="307"/>
        <end position="331"/>
    </location>
</feature>
<accession>A0AB39BQN7</accession>
<dbReference type="EC" id="2.4.-.-" evidence="3"/>
<dbReference type="RefSeq" id="WP_368503220.1">
    <property type="nucleotide sequence ID" value="NZ_CP162551.1"/>
</dbReference>
<dbReference type="PANTHER" id="PTHR43630:SF2">
    <property type="entry name" value="GLYCOSYLTRANSFERASE"/>
    <property type="match status" value="1"/>
</dbReference>
<evidence type="ECO:0000259" key="2">
    <source>
        <dbReference type="Pfam" id="PF00535"/>
    </source>
</evidence>
<keyword evidence="1" id="KW-1133">Transmembrane helix</keyword>
<dbReference type="Pfam" id="PF00535">
    <property type="entry name" value="Glycos_transf_2"/>
    <property type="match status" value="1"/>
</dbReference>
<evidence type="ECO:0000256" key="1">
    <source>
        <dbReference type="SAM" id="Phobius"/>
    </source>
</evidence>
<dbReference type="PANTHER" id="PTHR43630">
    <property type="entry name" value="POLY-BETA-1,6-N-ACETYL-D-GLUCOSAMINE SYNTHASE"/>
    <property type="match status" value="1"/>
</dbReference>
<dbReference type="GO" id="GO:0016757">
    <property type="term" value="F:glycosyltransferase activity"/>
    <property type="evidence" value="ECO:0007669"/>
    <property type="project" value="UniProtKB-KW"/>
</dbReference>
<dbReference type="CDD" id="cd02525">
    <property type="entry name" value="Succinoglycan_BP_ExoA"/>
    <property type="match status" value="1"/>
</dbReference>
<sequence length="340" mass="38768">MKEQISHSIFFSVLLVLRNEEKYIERLIQSILDQDYPKGQMEIIIVDGMSTDATLDIVHSYVAKYPKLIKVFQNDKKTLPTGWNLGIQAAAGNYILRIDGHTDIPKDFLTSYSVTINKQPNASCVGGIIISKGRGFWGKVNEHIYSHPFGVGRSKFRTMQSDWEGFVETVPYGAYKKEVFDKIGYFNEDLKRNEDIEFHKRVEEAGGTFYMSTSIRSTYYVRDSLKGLIDKSMGDGTWSMIANRMTPGSLSLFKKVPLYAFIGGILLFIGSFFHVAFLGLLLTAIIGYGLLDVYFSLQIAKQKGISYLIPCMLAFFCMHFFRGLGSFIAYFKKEYWTLRK</sequence>
<dbReference type="SUPFAM" id="SSF53448">
    <property type="entry name" value="Nucleotide-diphospho-sugar transferases"/>
    <property type="match status" value="1"/>
</dbReference>
<keyword evidence="1" id="KW-0472">Membrane</keyword>
<reference evidence="3" key="1">
    <citation type="submission" date="2024-07" db="EMBL/GenBank/DDBJ databases">
        <title>Identification and characteristics of an arsenic-resistant bacterial isolate, which belongs to a novel species.</title>
        <authorList>
            <person name="Juszczyk A."/>
            <person name="Kowalczyk A."/>
            <person name="Was K."/>
            <person name="Kosowicz W."/>
            <person name="Budzyn A."/>
            <person name="Latowski D."/>
        </authorList>
    </citation>
    <scope>NUCLEOTIDE SEQUENCE</scope>
    <source>
        <strain evidence="3">As8PL</strain>
    </source>
</reference>
<dbReference type="Gene3D" id="3.90.550.10">
    <property type="entry name" value="Spore Coat Polysaccharide Biosynthesis Protein SpsA, Chain A"/>
    <property type="match status" value="1"/>
</dbReference>
<feature type="domain" description="Glycosyltransferase 2-like" evidence="2">
    <location>
        <begin position="12"/>
        <end position="183"/>
    </location>
</feature>
<protein>
    <submittedName>
        <fullName evidence="3">Glycosyltransferase family 2 protein</fullName>
        <ecNumber evidence="3">2.4.-.-</ecNumber>
    </submittedName>
</protein>
<gene>
    <name evidence="3" type="ORF">AB3N04_13255</name>
</gene>
<evidence type="ECO:0000313" key="3">
    <source>
        <dbReference type="EMBL" id="XDI35676.1"/>
    </source>
</evidence>